<accession>A0A7L1MXD2</accession>
<dbReference type="OrthoDB" id="194289at2759"/>
<proteinExistence type="predicted"/>
<keyword evidence="1" id="KW-0472">Membrane</keyword>
<reference evidence="2 3" key="1">
    <citation type="submission" date="2019-09" db="EMBL/GenBank/DDBJ databases">
        <title>Bird 10,000 Genomes (B10K) Project - Family phase.</title>
        <authorList>
            <person name="Zhang G."/>
        </authorList>
    </citation>
    <scope>NUCLEOTIDE SEQUENCE [LARGE SCALE GENOMIC DNA]</scope>
    <source>
        <strain evidence="2">B10K-DU-002-35</strain>
        <tissue evidence="2">Muscle</tissue>
    </source>
</reference>
<feature type="transmembrane region" description="Helical" evidence="1">
    <location>
        <begin position="137"/>
        <end position="155"/>
    </location>
</feature>
<keyword evidence="1" id="KW-1133">Transmembrane helix</keyword>
<evidence type="ECO:0000313" key="2">
    <source>
        <dbReference type="EMBL" id="NXN92200.1"/>
    </source>
</evidence>
<dbReference type="AlphaFoldDB" id="A0A7L1MXD2"/>
<feature type="non-terminal residue" evidence="2">
    <location>
        <position position="251"/>
    </location>
</feature>
<dbReference type="InterPro" id="IPR021836">
    <property type="entry name" value="DUF3429"/>
</dbReference>
<comment type="caution">
    <text evidence="2">The sequence shown here is derived from an EMBL/GenBank/DDBJ whole genome shotgun (WGS) entry which is preliminary data.</text>
</comment>
<sequence length="251" mass="28005">NMFTFLQRCSFHPRFKLQKLTGPRLLLYGKIKTTWSSLGLRLQRDVCFFSRSPSLNPASVYAIKLQGFHTSLPFFKKKTPKESETRKPGVLQRSVIALKESPKPALYLSLGGLIPFVSVPLSMAIQGTYDPEMVFAQIMYGAVTVSFLGGMRWGFALPENSPAKPDWLNLANSIVPPVFAWQALLFKDVTIGAIMVIMALGIALHYDISLLPPYPRWFKVLRVMGTVVMVLSLLATLALKLHSELSQSTSK</sequence>
<gene>
    <name evidence="2" type="primary">Tmem69</name>
    <name evidence="2" type="ORF">RHICYA_R13738</name>
</gene>
<dbReference type="PANTHER" id="PTHR15887:SF1">
    <property type="entry name" value="TRANSMEMBRANE PROTEIN 69"/>
    <property type="match status" value="1"/>
</dbReference>
<evidence type="ECO:0000256" key="1">
    <source>
        <dbReference type="SAM" id="Phobius"/>
    </source>
</evidence>
<feature type="transmembrane region" description="Helical" evidence="1">
    <location>
        <begin position="220"/>
        <end position="239"/>
    </location>
</feature>
<protein>
    <submittedName>
        <fullName evidence="2">TMM69 protein</fullName>
    </submittedName>
</protein>
<dbReference type="PANTHER" id="PTHR15887">
    <property type="entry name" value="TRANSMEMBRANE PROTEIN 69"/>
    <property type="match status" value="1"/>
</dbReference>
<organism evidence="2 3">
    <name type="scientific">Rhinopomastus cyanomelas</name>
    <name type="common">Common scimitarbill</name>
    <dbReference type="NCBI Taxonomy" id="113115"/>
    <lineage>
        <taxon>Eukaryota</taxon>
        <taxon>Metazoa</taxon>
        <taxon>Chordata</taxon>
        <taxon>Craniata</taxon>
        <taxon>Vertebrata</taxon>
        <taxon>Euteleostomi</taxon>
        <taxon>Archelosauria</taxon>
        <taxon>Archosauria</taxon>
        <taxon>Dinosauria</taxon>
        <taxon>Saurischia</taxon>
        <taxon>Theropoda</taxon>
        <taxon>Coelurosauria</taxon>
        <taxon>Aves</taxon>
        <taxon>Neognathae</taxon>
        <taxon>Neoaves</taxon>
        <taxon>Telluraves</taxon>
        <taxon>Coraciimorphae</taxon>
        <taxon>Bucerotiformes</taxon>
        <taxon>Rhinopomastidae</taxon>
        <taxon>Rhinopomastus</taxon>
    </lineage>
</organism>
<feature type="transmembrane region" description="Helical" evidence="1">
    <location>
        <begin position="105"/>
        <end position="125"/>
    </location>
</feature>
<dbReference type="EMBL" id="VXBP01000837">
    <property type="protein sequence ID" value="NXN92200.1"/>
    <property type="molecule type" value="Genomic_DNA"/>
</dbReference>
<keyword evidence="1" id="KW-0812">Transmembrane</keyword>
<name>A0A7L1MXD2_RHICY</name>
<dbReference type="Pfam" id="PF11911">
    <property type="entry name" value="DUF3429"/>
    <property type="match status" value="1"/>
</dbReference>
<feature type="non-terminal residue" evidence="2">
    <location>
        <position position="1"/>
    </location>
</feature>
<dbReference type="Proteomes" id="UP000565785">
    <property type="component" value="Unassembled WGS sequence"/>
</dbReference>
<feature type="transmembrane region" description="Helical" evidence="1">
    <location>
        <begin position="167"/>
        <end position="184"/>
    </location>
</feature>
<evidence type="ECO:0000313" key="3">
    <source>
        <dbReference type="Proteomes" id="UP000565785"/>
    </source>
</evidence>
<keyword evidence="3" id="KW-1185">Reference proteome</keyword>
<feature type="transmembrane region" description="Helical" evidence="1">
    <location>
        <begin position="190"/>
        <end position="208"/>
    </location>
</feature>